<dbReference type="InterPro" id="IPR011993">
    <property type="entry name" value="PH-like_dom_sf"/>
</dbReference>
<keyword evidence="4" id="KW-0677">Repeat</keyword>
<gene>
    <name evidence="11" type="ORF">FWK35_00011986</name>
</gene>
<feature type="region of interest" description="Disordered" evidence="7">
    <location>
        <begin position="1594"/>
        <end position="1660"/>
    </location>
</feature>
<dbReference type="PANTHER" id="PTHR45858:SF5">
    <property type="entry name" value="MOESIN_EZRIN_RADIXIN HOMOLOG 1"/>
    <property type="match status" value="1"/>
</dbReference>
<dbReference type="PROSITE" id="PS00660">
    <property type="entry name" value="FERM_1"/>
    <property type="match status" value="1"/>
</dbReference>
<feature type="compositionally biased region" description="Basic and acidic residues" evidence="7">
    <location>
        <begin position="973"/>
        <end position="982"/>
    </location>
</feature>
<dbReference type="SMART" id="SM01195">
    <property type="entry name" value="FA"/>
    <property type="match status" value="1"/>
</dbReference>
<dbReference type="PRINTS" id="PR00935">
    <property type="entry name" value="BAND41"/>
</dbReference>
<feature type="region of interest" description="Disordered" evidence="7">
    <location>
        <begin position="1277"/>
        <end position="1299"/>
    </location>
</feature>
<feature type="region of interest" description="Disordered" evidence="7">
    <location>
        <begin position="1752"/>
        <end position="1782"/>
    </location>
</feature>
<dbReference type="SUPFAM" id="SSF50729">
    <property type="entry name" value="PH domain-like"/>
    <property type="match status" value="2"/>
</dbReference>
<dbReference type="GO" id="GO:0008092">
    <property type="term" value="F:cytoskeletal protein binding"/>
    <property type="evidence" value="ECO:0007669"/>
    <property type="project" value="InterPro"/>
</dbReference>
<evidence type="ECO:0000256" key="4">
    <source>
        <dbReference type="ARBA" id="ARBA00022737"/>
    </source>
</evidence>
<dbReference type="Pfam" id="PF00373">
    <property type="entry name" value="FERM_M"/>
    <property type="match status" value="1"/>
</dbReference>
<feature type="domain" description="DH" evidence="9">
    <location>
        <begin position="1905"/>
        <end position="2088"/>
    </location>
</feature>
<evidence type="ECO:0000259" key="8">
    <source>
        <dbReference type="PROSITE" id="PS50003"/>
    </source>
</evidence>
<dbReference type="Pfam" id="PF09379">
    <property type="entry name" value="FERM_N"/>
    <property type="match status" value="1"/>
</dbReference>
<dbReference type="SUPFAM" id="SSF54236">
    <property type="entry name" value="Ubiquitin-like"/>
    <property type="match status" value="1"/>
</dbReference>
<feature type="compositionally biased region" description="Polar residues" evidence="7">
    <location>
        <begin position="983"/>
        <end position="997"/>
    </location>
</feature>
<evidence type="ECO:0000256" key="7">
    <source>
        <dbReference type="SAM" id="MobiDB-lite"/>
    </source>
</evidence>
<dbReference type="InterPro" id="IPR019747">
    <property type="entry name" value="FERM_CS"/>
</dbReference>
<proteinExistence type="predicted"/>
<dbReference type="GO" id="GO:0009887">
    <property type="term" value="P:animal organ morphogenesis"/>
    <property type="evidence" value="ECO:0007669"/>
    <property type="project" value="UniProtKB-ARBA"/>
</dbReference>
<evidence type="ECO:0000256" key="3">
    <source>
        <dbReference type="ARBA" id="ARBA00022658"/>
    </source>
</evidence>
<dbReference type="CDD" id="cd17098">
    <property type="entry name" value="FERM_F1_FARP1_like"/>
    <property type="match status" value="1"/>
</dbReference>
<dbReference type="GO" id="GO:0030182">
    <property type="term" value="P:neuron differentiation"/>
    <property type="evidence" value="ECO:0007669"/>
    <property type="project" value="UniProtKB-ARBA"/>
</dbReference>
<comment type="subcellular location">
    <subcellularLocation>
        <location evidence="1">Cell junction</location>
        <location evidence="1">Adherens junction</location>
    </subcellularLocation>
    <subcellularLocation>
        <location evidence="6">Cell projection</location>
        <location evidence="6">Rhabdomere</location>
    </subcellularLocation>
</comment>
<dbReference type="InterPro" id="IPR014352">
    <property type="entry name" value="FERM/acyl-CoA-bd_prot_sf"/>
</dbReference>
<evidence type="ECO:0000313" key="12">
    <source>
        <dbReference type="Proteomes" id="UP000478052"/>
    </source>
</evidence>
<dbReference type="GO" id="GO:0005912">
    <property type="term" value="C:adherens junction"/>
    <property type="evidence" value="ECO:0007669"/>
    <property type="project" value="UniProtKB-SubCell"/>
</dbReference>
<dbReference type="InterPro" id="IPR018980">
    <property type="entry name" value="FERM_PH-like_C"/>
</dbReference>
<dbReference type="OrthoDB" id="9990815at2759"/>
<evidence type="ECO:0000256" key="6">
    <source>
        <dbReference type="ARBA" id="ARBA00043944"/>
    </source>
</evidence>
<dbReference type="GO" id="GO:0071944">
    <property type="term" value="C:cell periphery"/>
    <property type="evidence" value="ECO:0007669"/>
    <property type="project" value="UniProtKB-ARBA"/>
</dbReference>
<feature type="region of interest" description="Disordered" evidence="7">
    <location>
        <begin position="1387"/>
        <end position="1406"/>
    </location>
</feature>
<dbReference type="SMART" id="SM00295">
    <property type="entry name" value="B41"/>
    <property type="match status" value="1"/>
</dbReference>
<dbReference type="Proteomes" id="UP000478052">
    <property type="component" value="Unassembled WGS sequence"/>
</dbReference>
<feature type="compositionally biased region" description="Polar residues" evidence="7">
    <location>
        <begin position="34"/>
        <end position="54"/>
    </location>
</feature>
<dbReference type="InterPro" id="IPR041788">
    <property type="entry name" value="FARP1/FARP2/FRMD7_FERM_C"/>
</dbReference>
<dbReference type="CDD" id="cd13235">
    <property type="entry name" value="PH2_FARP1-like"/>
    <property type="match status" value="1"/>
</dbReference>
<dbReference type="Pfam" id="PF09380">
    <property type="entry name" value="FERM_C"/>
    <property type="match status" value="1"/>
</dbReference>
<organism evidence="11 12">
    <name type="scientific">Aphis craccivora</name>
    <name type="common">Cowpea aphid</name>
    <dbReference type="NCBI Taxonomy" id="307492"/>
    <lineage>
        <taxon>Eukaryota</taxon>
        <taxon>Metazoa</taxon>
        <taxon>Ecdysozoa</taxon>
        <taxon>Arthropoda</taxon>
        <taxon>Hexapoda</taxon>
        <taxon>Insecta</taxon>
        <taxon>Pterygota</taxon>
        <taxon>Neoptera</taxon>
        <taxon>Paraneoptera</taxon>
        <taxon>Hemiptera</taxon>
        <taxon>Sternorrhyncha</taxon>
        <taxon>Aphidomorpha</taxon>
        <taxon>Aphidoidea</taxon>
        <taxon>Aphididae</taxon>
        <taxon>Aphidini</taxon>
        <taxon>Aphis</taxon>
        <taxon>Aphis</taxon>
    </lineage>
</organism>
<dbReference type="InterPro" id="IPR000219">
    <property type="entry name" value="DH_dom"/>
</dbReference>
<dbReference type="FunFam" id="2.30.29.30:FF:000002">
    <property type="entry name" value="Band 4.1-like protein 5 isoform 1"/>
    <property type="match status" value="1"/>
</dbReference>
<protein>
    <recommendedName>
        <fullName evidence="2">Moesin/ezrin/radixin homolog 1</fullName>
    </recommendedName>
</protein>
<evidence type="ECO:0000313" key="11">
    <source>
        <dbReference type="EMBL" id="KAF0765728.1"/>
    </source>
</evidence>
<dbReference type="Gene3D" id="1.20.80.10">
    <property type="match status" value="1"/>
</dbReference>
<name>A0A6G0Z5B3_APHCR</name>
<dbReference type="InterPro" id="IPR014847">
    <property type="entry name" value="FA"/>
</dbReference>
<keyword evidence="12" id="KW-1185">Reference proteome</keyword>
<dbReference type="SUPFAM" id="SSF48065">
    <property type="entry name" value="DBL homology domain (DH-domain)"/>
    <property type="match status" value="1"/>
</dbReference>
<dbReference type="CDD" id="cd14473">
    <property type="entry name" value="FERM_B-lobe"/>
    <property type="match status" value="1"/>
</dbReference>
<feature type="domain" description="PH" evidence="8">
    <location>
        <begin position="2240"/>
        <end position="2337"/>
    </location>
</feature>
<dbReference type="SMART" id="SM00233">
    <property type="entry name" value="PH"/>
    <property type="match status" value="1"/>
</dbReference>
<dbReference type="InterPro" id="IPR029071">
    <property type="entry name" value="Ubiquitin-like_domsf"/>
</dbReference>
<dbReference type="Pfam" id="PF00621">
    <property type="entry name" value="RhoGEF"/>
    <property type="match status" value="1"/>
</dbReference>
<dbReference type="SUPFAM" id="SSF47031">
    <property type="entry name" value="Second domain of FERM"/>
    <property type="match status" value="1"/>
</dbReference>
<dbReference type="SMART" id="SM01196">
    <property type="entry name" value="FERM_C"/>
    <property type="match status" value="1"/>
</dbReference>
<dbReference type="SMART" id="SM00325">
    <property type="entry name" value="RhoGEF"/>
    <property type="match status" value="1"/>
</dbReference>
<dbReference type="InterPro" id="IPR051835">
    <property type="entry name" value="RAC1-GEF"/>
</dbReference>
<dbReference type="PROSITE" id="PS50003">
    <property type="entry name" value="PH_DOMAIN"/>
    <property type="match status" value="1"/>
</dbReference>
<dbReference type="InterPro" id="IPR001849">
    <property type="entry name" value="PH_domain"/>
</dbReference>
<evidence type="ECO:0000259" key="10">
    <source>
        <dbReference type="PROSITE" id="PS50057"/>
    </source>
</evidence>
<dbReference type="GO" id="GO:0005085">
    <property type="term" value="F:guanyl-nucleotide exchange factor activity"/>
    <property type="evidence" value="ECO:0007669"/>
    <property type="project" value="UniProtKB-KW"/>
</dbReference>
<dbReference type="InterPro" id="IPR035963">
    <property type="entry name" value="FERM_2"/>
</dbReference>
<feature type="compositionally biased region" description="Low complexity" evidence="7">
    <location>
        <begin position="1281"/>
        <end position="1290"/>
    </location>
</feature>
<evidence type="ECO:0000259" key="9">
    <source>
        <dbReference type="PROSITE" id="PS50010"/>
    </source>
</evidence>
<feature type="domain" description="FERM" evidence="10">
    <location>
        <begin position="73"/>
        <end position="356"/>
    </location>
</feature>
<dbReference type="Pfam" id="PF00169">
    <property type="entry name" value="PH"/>
    <property type="match status" value="1"/>
</dbReference>
<feature type="region of interest" description="Disordered" evidence="7">
    <location>
        <begin position="27"/>
        <end position="70"/>
    </location>
</feature>
<feature type="region of interest" description="Disordered" evidence="7">
    <location>
        <begin position="970"/>
        <end position="1012"/>
    </location>
</feature>
<feature type="compositionally biased region" description="Low complexity" evidence="7">
    <location>
        <begin position="1756"/>
        <end position="1765"/>
    </location>
</feature>
<evidence type="ECO:0000256" key="5">
    <source>
        <dbReference type="ARBA" id="ARBA00022949"/>
    </source>
</evidence>
<dbReference type="GO" id="GO:0016028">
    <property type="term" value="C:rhabdomere"/>
    <property type="evidence" value="ECO:0007669"/>
    <property type="project" value="UniProtKB-SubCell"/>
</dbReference>
<dbReference type="InterPro" id="IPR000798">
    <property type="entry name" value="Ez/rad/moesin-like"/>
</dbReference>
<dbReference type="Gene3D" id="2.30.29.30">
    <property type="entry name" value="Pleckstrin-homology domain (PH domain)/Phosphotyrosine-binding domain (PTB)"/>
    <property type="match status" value="4"/>
</dbReference>
<dbReference type="EMBL" id="VUJU01001338">
    <property type="protein sequence ID" value="KAF0765728.1"/>
    <property type="molecule type" value="Genomic_DNA"/>
</dbReference>
<dbReference type="FunFam" id="2.30.29.30:FF:000046">
    <property type="entry name" value="FERM, RhoGEF and pleckstrin domain-containing protein 1"/>
    <property type="match status" value="1"/>
</dbReference>
<dbReference type="InterPro" id="IPR035899">
    <property type="entry name" value="DBL_dom_sf"/>
</dbReference>
<dbReference type="PRINTS" id="PR00661">
    <property type="entry name" value="ERMFAMILY"/>
</dbReference>
<reference evidence="11 12" key="1">
    <citation type="submission" date="2019-08" db="EMBL/GenBank/DDBJ databases">
        <title>Whole genome of Aphis craccivora.</title>
        <authorList>
            <person name="Voronova N.V."/>
            <person name="Shulinski R.S."/>
            <person name="Bandarenka Y.V."/>
            <person name="Zhorov D.G."/>
            <person name="Warner D."/>
        </authorList>
    </citation>
    <scope>NUCLEOTIDE SEQUENCE [LARGE SCALE GENOMIC DNA]</scope>
    <source>
        <strain evidence="11">180601</strain>
        <tissue evidence="11">Whole Body</tissue>
    </source>
</reference>
<dbReference type="FunFam" id="3.10.20.90:FF:000040">
    <property type="entry name" value="FERM, RhoGEF and pleckstrin domain-containing protein"/>
    <property type="match status" value="1"/>
</dbReference>
<dbReference type="InterPro" id="IPR000299">
    <property type="entry name" value="FERM_domain"/>
</dbReference>
<feature type="compositionally biased region" description="Polar residues" evidence="7">
    <location>
        <begin position="895"/>
        <end position="904"/>
    </location>
</feature>
<comment type="caution">
    <text evidence="11">The sequence shown here is derived from an EMBL/GenBank/DDBJ whole genome shotgun (WGS) entry which is preliminary data.</text>
</comment>
<dbReference type="CDD" id="cd00160">
    <property type="entry name" value="RhoGEF"/>
    <property type="match status" value="1"/>
</dbReference>
<evidence type="ECO:0000256" key="1">
    <source>
        <dbReference type="ARBA" id="ARBA00004536"/>
    </source>
</evidence>
<feature type="compositionally biased region" description="Basic and acidic residues" evidence="7">
    <location>
        <begin position="1000"/>
        <end position="1012"/>
    </location>
</feature>
<feature type="region of interest" description="Disordered" evidence="7">
    <location>
        <begin position="589"/>
        <end position="614"/>
    </location>
</feature>
<dbReference type="InterPro" id="IPR018979">
    <property type="entry name" value="FERM_N"/>
</dbReference>
<dbReference type="FunFam" id="1.20.80.10:FF:000005">
    <property type="entry name" value="FERM, RhoGEF and pleckstrin domain-containing protein 1"/>
    <property type="match status" value="1"/>
</dbReference>
<feature type="compositionally biased region" description="Basic and acidic residues" evidence="7">
    <location>
        <begin position="1604"/>
        <end position="1629"/>
    </location>
</feature>
<dbReference type="InterPro" id="IPR019748">
    <property type="entry name" value="FERM_central"/>
</dbReference>
<accession>A0A6G0Z5B3</accession>
<feature type="region of interest" description="Disordered" evidence="7">
    <location>
        <begin position="895"/>
        <end position="915"/>
    </location>
</feature>
<dbReference type="InterPro" id="IPR019749">
    <property type="entry name" value="Band_41_domain"/>
</dbReference>
<dbReference type="PANTHER" id="PTHR45858">
    <property type="entry name" value="FERM DOMAIN CONTAINING PROTEIN"/>
    <property type="match status" value="1"/>
</dbReference>
<keyword evidence="3" id="KW-0344">Guanine-nucleotide releasing factor</keyword>
<dbReference type="Gene3D" id="1.20.900.10">
    <property type="entry name" value="Dbl homology (DH) domain"/>
    <property type="match status" value="1"/>
</dbReference>
<dbReference type="Gene3D" id="3.10.20.90">
    <property type="entry name" value="Phosphatidylinositol 3-kinase Catalytic Subunit, Chain A, domain 1"/>
    <property type="match status" value="1"/>
</dbReference>
<feature type="compositionally biased region" description="Basic and acidic residues" evidence="7">
    <location>
        <begin position="1387"/>
        <end position="1398"/>
    </location>
</feature>
<dbReference type="PROSITE" id="PS50010">
    <property type="entry name" value="DH_2"/>
    <property type="match status" value="1"/>
</dbReference>
<sequence>MLMEYHWCYRGRTDSINHTESINVKMSPVEKDQSLTPSSLGSSLNKIPHSQSTPGVAGSKTPPTTPRRGGKMLNVRVQMLDDSVTLFQVQTKADGSVLFEQVCKQLNLLEADYFGLEYQEGSTKHWLDLEKPLNKQIGLSLVEPLMRFCVKFYTPDPAQLEEEYTRYLFCLQVKRDLSHGHMQCNDNTAALMASYIVQAECGDYSADDYPDHTYLSSHKFVPHQDREMEIRIMESHKRHIGQSPAEADLNLLETARRCELYGIKMHSAKDPEGVPLNLSVAHLGVLVFQNFTKINTFSWAKIRKLSFKRKKFLIKLHPEGYGYFKDIVEFIFETRNDCKSFWKKCVENHGFFRCFTVKRLPRQRTKVLSRGSSFRYSGKTQKQMVEFVRENFVKRQTFQSVSLYTVCPVSANRSQSFRHTGLSHSTISNVGSSISAHPLLPLANSEATSLAGSLSPNAVHRQVVPGEVSTAQVVHPTTVMTTTSDITSITSSQHSYSVNDPGQKHSAVNNIIMYPNVICTRPCTRTNVIRSNYYEDDYDTDKSYASSKYSETFYKDIKCQSSQTDLILIDKFTPSIYSWQRSSSCKEFNSSRSCSGETPPVENEEVNSSFDRNSSVDHPITKIFSSSYPGTTSSLSTESGSDRKLEITGNVRILPDTDDMYQDDISQDSYELLEKEVFNSTISDDEDEIFYVENDNKENTLEIEKRFGYLEPKYRDIEFNKFNEICKKELASRSKEQIFTNNTIRFNAFENKCETGHVPVERTKSDSYMSAPKHKSHRLLHQKSIDLTPLDNFEPSIVKLDLDIPYILHKRHTIEGSPNEDSTVKWSTIKCGSDHYSQDSGLSLSTQSTGNVSVEDDSPVDLDALLLNKYHDDVVTTSKSSELIQMAYKSTSFNESEIRPSSSEKNNKLKSCHSADSVPVNKGKKICYQPRSADNGSKKEVEVIKIDPDEVEPKPDEIIIVEYRGGKGKKIRRDSLGGKDNKSLGSASTSIASNSPGISPERRISNSPKKDKMFKSSAVKVKIASALTSNSIHVVPNVVISDDDNNGTKNNKLMEYNTLPDIVSNSVKNSDSKVVIHSETRTVESSCVRKDEEQVVPDSGNSSNEIKLKLKNALSGMIVSQQTKAPQSRDAESKAVKINKFQSLATKIADSGVLTALKKDKLPSELLGKILPDKISQKREKSPILFARLGLSEGSAFPNVSGQNQSQRRAISLDSPVVSLHQLPLVTSFSSKDDTVDNEDEVELEEKPIKWWNIKVDETVVECLTYLINTVVKESNESEEPNSISLSPSITPERRRSSTRQERLDSLKKLKNFEIEVWDSEELNVASAIDYEHKDFEDETFIVSDNTCAPNTSLLNQNNKSNNKCSTDDDWVSVDDSGSSEEIPFKELDSQSSDETKRTAQKTGHSVSEIIEDTVIEAENFIVDRNDQNEKEPDPNSDVFIEEIDHAELINKLGCIEIPPKLEPKRHHKLSLESSGSSSLDDPPHMDDLSGNIADEEDVTSSPLPPTPDVTYSGMYLIGYGIYGMSRTLSRISEQSTSEKSEIDDELSTKYSTQSASLDDSILSSDCQPSLCSDAMDSLPDLPPLPEEYAFDIPPPVEQWPSPKSEDLTPVEQKHFDDDEDAKTIHNEEFIEETEEPRRVPSTNKPRLSFGDDTSAGVSTSEFSSNATILHHYDSVCPPPEFLNKDSDEYDSPFTESDESKFYRPPPHMFELPKTSMKIRKNRLAHGPASLDAPGPKPKTLATRARCHSYFSLTRSPPSDASSSSLEAQEPPNVPNTIPRASKRRRYTHTLKRKPKVIQITKLMTTKTLLDHCLSISHGDIPEEVDSPFKKINGSALCLSSMSVKENGVVAMTSSTPKNNVTNGSLGNISNDHYNNVSSINTVKDKILSKNVETTDTKRKRPTDRAYFITKELLMTERTYRKDLEVINFWLRDVMSKEDDEMGQIESVNMLLNLIDPIYDAHSVFLKDVEMRLNNWDPPCIADILLRHFNNLELYDNYLDEHLNVLEKIDHAYRTNKKFEAFYKDFEVEKVCYLPLSSFVLKPLQRLLHYSHLLEKLIRHYGTSHIDYNNCLEARVKLLKVTKRLPSALRRSENFVQLCELERDMVGIDTLHVAGREFVRQGCLTKFSQRKGYQQRMVITIAANSQEEKDKWVEDIEESVQAYKGERTNIEPPNIYLSLKSCSSSDDMMSNNGDCNSSALSEIINGGKAPGAPQRNNTTVHVCWHRNTSIGMADHLRATENQLSGFLLRKFKNSNGWQKLWVVFTNFCLFFYKSFQDDLPLASLPLLGYSVSKPNEDDSIEKDFVFKLQFKNHVYFFRAESEYTFGRWMGVISSATQHSGRMRLFSRKDSDNNYSDNII</sequence>
<feature type="region of interest" description="Disordered" evidence="7">
    <location>
        <begin position="1466"/>
        <end position="1507"/>
    </location>
</feature>
<dbReference type="Pfam" id="PF08736">
    <property type="entry name" value="FA"/>
    <property type="match status" value="1"/>
</dbReference>
<feature type="region of interest" description="Disordered" evidence="7">
    <location>
        <begin position="1357"/>
        <end position="1382"/>
    </location>
</feature>
<dbReference type="PROSITE" id="PS50057">
    <property type="entry name" value="FERM_3"/>
    <property type="match status" value="1"/>
</dbReference>
<dbReference type="CDD" id="cd13193">
    <property type="entry name" value="FERM_C_FARP1-like"/>
    <property type="match status" value="1"/>
</dbReference>
<evidence type="ECO:0000256" key="2">
    <source>
        <dbReference type="ARBA" id="ARBA00022025"/>
    </source>
</evidence>
<keyword evidence="5" id="KW-0965">Cell junction</keyword>